<evidence type="ECO:0000256" key="2">
    <source>
        <dbReference type="ARBA" id="ARBA00022475"/>
    </source>
</evidence>
<dbReference type="AlphaFoldDB" id="A0A2A4MKC2"/>
<dbReference type="GO" id="GO:0005886">
    <property type="term" value="C:plasma membrane"/>
    <property type="evidence" value="ECO:0007669"/>
    <property type="project" value="UniProtKB-SubCell"/>
</dbReference>
<dbReference type="PANTHER" id="PTHR12677:SF59">
    <property type="entry name" value="GOLGI APPARATUS MEMBRANE PROTEIN TVP38-RELATED"/>
    <property type="match status" value="1"/>
</dbReference>
<gene>
    <name evidence="8" type="ORF">COC19_05580</name>
</gene>
<keyword evidence="2 6" id="KW-1003">Cell membrane</keyword>
<dbReference type="Proteomes" id="UP000218172">
    <property type="component" value="Unassembled WGS sequence"/>
</dbReference>
<dbReference type="InterPro" id="IPR032816">
    <property type="entry name" value="VTT_dom"/>
</dbReference>
<evidence type="ECO:0000256" key="5">
    <source>
        <dbReference type="ARBA" id="ARBA00023136"/>
    </source>
</evidence>
<feature type="transmembrane region" description="Helical" evidence="6">
    <location>
        <begin position="128"/>
        <end position="152"/>
    </location>
</feature>
<evidence type="ECO:0000313" key="8">
    <source>
        <dbReference type="EMBL" id="PCH60679.1"/>
    </source>
</evidence>
<evidence type="ECO:0000256" key="1">
    <source>
        <dbReference type="ARBA" id="ARBA00004651"/>
    </source>
</evidence>
<dbReference type="PANTHER" id="PTHR12677">
    <property type="entry name" value="GOLGI APPARATUS MEMBRANE PROTEIN TVP38-RELATED"/>
    <property type="match status" value="1"/>
</dbReference>
<keyword evidence="3 6" id="KW-0812">Transmembrane</keyword>
<reference evidence="9" key="1">
    <citation type="submission" date="2017-08" db="EMBL/GenBank/DDBJ databases">
        <title>A dynamic microbial community with high functional redundancy inhabits the cold, oxic subseafloor aquifer.</title>
        <authorList>
            <person name="Tully B.J."/>
            <person name="Wheat C.G."/>
            <person name="Glazer B.T."/>
            <person name="Huber J.A."/>
        </authorList>
    </citation>
    <scope>NUCLEOTIDE SEQUENCE [LARGE SCALE GENOMIC DNA]</scope>
</reference>
<evidence type="ECO:0000313" key="9">
    <source>
        <dbReference type="Proteomes" id="UP000218172"/>
    </source>
</evidence>
<feature type="transmembrane region" description="Helical" evidence="6">
    <location>
        <begin position="77"/>
        <end position="97"/>
    </location>
</feature>
<name>A0A2A4MKC2_9GAMM</name>
<comment type="caution">
    <text evidence="8">The sequence shown here is derived from an EMBL/GenBank/DDBJ whole genome shotgun (WGS) entry which is preliminary data.</text>
</comment>
<evidence type="ECO:0000259" key="7">
    <source>
        <dbReference type="Pfam" id="PF09335"/>
    </source>
</evidence>
<dbReference type="EMBL" id="NVQR01000084">
    <property type="protein sequence ID" value="PCH60679.1"/>
    <property type="molecule type" value="Genomic_DNA"/>
</dbReference>
<feature type="transmembrane region" description="Helical" evidence="6">
    <location>
        <begin position="159"/>
        <end position="177"/>
    </location>
</feature>
<comment type="subcellular location">
    <subcellularLocation>
        <location evidence="1 6">Cell membrane</location>
        <topology evidence="1 6">Multi-pass membrane protein</topology>
    </subcellularLocation>
</comment>
<sequence length="187" mass="21144">MKRHFNTLWLVLVALMLASLLLFPELLSRDSISTLLEQFGRLSLLAYVLVSMFRSTLLIPSTPFVLAGAVLFPQWPLAVFIISMLGIVAGAYLVYSFPSFGNYDRLLEQKYPDKIAALKRRMNSAQSFWIVLVWSLFPLVPTDAVCYVAGIAKMPFRKMITALVLGEIPLVTLYVFFGAEFGQWLRI</sequence>
<accession>A0A2A4MKC2</accession>
<feature type="transmembrane region" description="Helical" evidence="6">
    <location>
        <begin position="44"/>
        <end position="70"/>
    </location>
</feature>
<dbReference type="Pfam" id="PF09335">
    <property type="entry name" value="VTT_dom"/>
    <property type="match status" value="1"/>
</dbReference>
<dbReference type="InterPro" id="IPR015414">
    <property type="entry name" value="TMEM64"/>
</dbReference>
<keyword evidence="5 6" id="KW-0472">Membrane</keyword>
<feature type="domain" description="VTT" evidence="7">
    <location>
        <begin position="59"/>
        <end position="179"/>
    </location>
</feature>
<evidence type="ECO:0000256" key="3">
    <source>
        <dbReference type="ARBA" id="ARBA00022692"/>
    </source>
</evidence>
<evidence type="ECO:0000256" key="4">
    <source>
        <dbReference type="ARBA" id="ARBA00022989"/>
    </source>
</evidence>
<organism evidence="8 9">
    <name type="scientific">SAR86 cluster bacterium</name>
    <dbReference type="NCBI Taxonomy" id="2030880"/>
    <lineage>
        <taxon>Bacteria</taxon>
        <taxon>Pseudomonadati</taxon>
        <taxon>Pseudomonadota</taxon>
        <taxon>Gammaproteobacteria</taxon>
        <taxon>SAR86 cluster</taxon>
    </lineage>
</organism>
<evidence type="ECO:0000256" key="6">
    <source>
        <dbReference type="RuleBase" id="RU366058"/>
    </source>
</evidence>
<comment type="caution">
    <text evidence="6">Lacks conserved residue(s) required for the propagation of feature annotation.</text>
</comment>
<keyword evidence="4 6" id="KW-1133">Transmembrane helix</keyword>
<comment type="similarity">
    <text evidence="6">Belongs to the TVP38/TMEM64 family.</text>
</comment>
<protein>
    <recommendedName>
        <fullName evidence="6">TVP38/TMEM64 family membrane protein</fullName>
    </recommendedName>
</protein>
<proteinExistence type="inferred from homology"/>